<sequence>MDLLSATVVLVAITAFVTFRGVQARASKKLPPGPAINHDPDTYKSPHEFLLERYETNSLGYRKDVQSTEGRRKAVAFGAGRLICPGQHLAENSLIINVTKIIWAIDITPGIHAETGQHLKVEDTDDSIETQWTNDVLTAPKPFPVSLVIRSPEHQTVVDNEYRQAQSIFKEYE</sequence>
<evidence type="ECO:0000313" key="9">
    <source>
        <dbReference type="Proteomes" id="UP000813444"/>
    </source>
</evidence>
<comment type="pathway">
    <text evidence="1">Mycotoxin biosynthesis.</text>
</comment>
<evidence type="ECO:0000256" key="4">
    <source>
        <dbReference type="ARBA" id="ARBA00023002"/>
    </source>
</evidence>
<keyword evidence="3 7" id="KW-0479">Metal-binding</keyword>
<protein>
    <submittedName>
        <fullName evidence="8">Uncharacterized protein</fullName>
    </submittedName>
</protein>
<accession>A0A8K0SH04</accession>
<evidence type="ECO:0000256" key="6">
    <source>
        <dbReference type="ARBA" id="ARBA00023033"/>
    </source>
</evidence>
<dbReference type="InterPro" id="IPR001128">
    <property type="entry name" value="Cyt_P450"/>
</dbReference>
<dbReference type="Proteomes" id="UP000813444">
    <property type="component" value="Unassembled WGS sequence"/>
</dbReference>
<evidence type="ECO:0000256" key="2">
    <source>
        <dbReference type="ARBA" id="ARBA00010617"/>
    </source>
</evidence>
<dbReference type="InterPro" id="IPR036396">
    <property type="entry name" value="Cyt_P450_sf"/>
</dbReference>
<dbReference type="PANTHER" id="PTHR46300">
    <property type="entry name" value="P450, PUTATIVE (EUROFUNG)-RELATED-RELATED"/>
    <property type="match status" value="1"/>
</dbReference>
<evidence type="ECO:0000256" key="5">
    <source>
        <dbReference type="ARBA" id="ARBA00023004"/>
    </source>
</evidence>
<dbReference type="GO" id="GO:0004497">
    <property type="term" value="F:monooxygenase activity"/>
    <property type="evidence" value="ECO:0007669"/>
    <property type="project" value="UniProtKB-KW"/>
</dbReference>
<keyword evidence="4" id="KW-0560">Oxidoreductase</keyword>
<name>A0A8K0SH04_9HYPO</name>
<dbReference type="EMBL" id="JAGPNK010000034">
    <property type="protein sequence ID" value="KAH7303399.1"/>
    <property type="molecule type" value="Genomic_DNA"/>
</dbReference>
<dbReference type="AlphaFoldDB" id="A0A8K0SH04"/>
<comment type="caution">
    <text evidence="8">The sequence shown here is derived from an EMBL/GenBank/DDBJ whole genome shotgun (WGS) entry which is preliminary data.</text>
</comment>
<comment type="similarity">
    <text evidence="2">Belongs to the cytochrome P450 family.</text>
</comment>
<feature type="binding site" description="axial binding residue" evidence="7">
    <location>
        <position position="84"/>
    </location>
    <ligand>
        <name>heme</name>
        <dbReference type="ChEBI" id="CHEBI:30413"/>
    </ligand>
    <ligandPart>
        <name>Fe</name>
        <dbReference type="ChEBI" id="CHEBI:18248"/>
    </ligandPart>
</feature>
<dbReference type="GO" id="GO:0005506">
    <property type="term" value="F:iron ion binding"/>
    <property type="evidence" value="ECO:0007669"/>
    <property type="project" value="InterPro"/>
</dbReference>
<dbReference type="GO" id="GO:0016705">
    <property type="term" value="F:oxidoreductase activity, acting on paired donors, with incorporation or reduction of molecular oxygen"/>
    <property type="evidence" value="ECO:0007669"/>
    <property type="project" value="InterPro"/>
</dbReference>
<dbReference type="Pfam" id="PF00067">
    <property type="entry name" value="p450"/>
    <property type="match status" value="1"/>
</dbReference>
<keyword evidence="9" id="KW-1185">Reference proteome</keyword>
<dbReference type="SUPFAM" id="SSF48264">
    <property type="entry name" value="Cytochrome P450"/>
    <property type="match status" value="1"/>
</dbReference>
<evidence type="ECO:0000256" key="1">
    <source>
        <dbReference type="ARBA" id="ARBA00004685"/>
    </source>
</evidence>
<dbReference type="PANTHER" id="PTHR46300:SF2">
    <property type="entry name" value="CYTOCHROME P450 MONOOXYGENASE ALNH-RELATED"/>
    <property type="match status" value="1"/>
</dbReference>
<keyword evidence="7" id="KW-0349">Heme</keyword>
<proteinExistence type="inferred from homology"/>
<dbReference type="PRINTS" id="PR00463">
    <property type="entry name" value="EP450I"/>
</dbReference>
<gene>
    <name evidence="8" type="ORF">B0I35DRAFT_517354</name>
</gene>
<dbReference type="InterPro" id="IPR002401">
    <property type="entry name" value="Cyt_P450_E_grp-I"/>
</dbReference>
<evidence type="ECO:0000256" key="3">
    <source>
        <dbReference type="ARBA" id="ARBA00022723"/>
    </source>
</evidence>
<keyword evidence="5 7" id="KW-0408">Iron</keyword>
<organism evidence="8 9">
    <name type="scientific">Stachybotrys elegans</name>
    <dbReference type="NCBI Taxonomy" id="80388"/>
    <lineage>
        <taxon>Eukaryota</taxon>
        <taxon>Fungi</taxon>
        <taxon>Dikarya</taxon>
        <taxon>Ascomycota</taxon>
        <taxon>Pezizomycotina</taxon>
        <taxon>Sordariomycetes</taxon>
        <taxon>Hypocreomycetidae</taxon>
        <taxon>Hypocreales</taxon>
        <taxon>Stachybotryaceae</taxon>
        <taxon>Stachybotrys</taxon>
    </lineage>
</organism>
<evidence type="ECO:0000313" key="8">
    <source>
        <dbReference type="EMBL" id="KAH7303399.1"/>
    </source>
</evidence>
<dbReference type="Gene3D" id="1.10.630.10">
    <property type="entry name" value="Cytochrome P450"/>
    <property type="match status" value="1"/>
</dbReference>
<keyword evidence="6" id="KW-0503">Monooxygenase</keyword>
<comment type="cofactor">
    <cofactor evidence="7">
        <name>heme</name>
        <dbReference type="ChEBI" id="CHEBI:30413"/>
    </cofactor>
</comment>
<reference evidence="8" key="1">
    <citation type="journal article" date="2021" name="Nat. Commun.">
        <title>Genetic determinants of endophytism in the Arabidopsis root mycobiome.</title>
        <authorList>
            <person name="Mesny F."/>
            <person name="Miyauchi S."/>
            <person name="Thiergart T."/>
            <person name="Pickel B."/>
            <person name="Atanasova L."/>
            <person name="Karlsson M."/>
            <person name="Huettel B."/>
            <person name="Barry K.W."/>
            <person name="Haridas S."/>
            <person name="Chen C."/>
            <person name="Bauer D."/>
            <person name="Andreopoulos W."/>
            <person name="Pangilinan J."/>
            <person name="LaButti K."/>
            <person name="Riley R."/>
            <person name="Lipzen A."/>
            <person name="Clum A."/>
            <person name="Drula E."/>
            <person name="Henrissat B."/>
            <person name="Kohler A."/>
            <person name="Grigoriev I.V."/>
            <person name="Martin F.M."/>
            <person name="Hacquard S."/>
        </authorList>
    </citation>
    <scope>NUCLEOTIDE SEQUENCE</scope>
    <source>
        <strain evidence="8">MPI-CAGE-CH-0235</strain>
    </source>
</reference>
<dbReference type="OrthoDB" id="1103324at2759"/>
<dbReference type="GO" id="GO:0020037">
    <property type="term" value="F:heme binding"/>
    <property type="evidence" value="ECO:0007669"/>
    <property type="project" value="InterPro"/>
</dbReference>
<dbReference type="InterPro" id="IPR050364">
    <property type="entry name" value="Cytochrome_P450_fung"/>
</dbReference>
<evidence type="ECO:0000256" key="7">
    <source>
        <dbReference type="PIRSR" id="PIRSR602401-1"/>
    </source>
</evidence>